<name>A0ABZ3HAZ8_9BACT</name>
<dbReference type="EMBL" id="CP147920">
    <property type="protein sequence ID" value="XAU15705.1"/>
    <property type="molecule type" value="Genomic_DNA"/>
</dbReference>
<gene>
    <name evidence="1" type="ORF">WCY31_03155</name>
</gene>
<reference evidence="1 2" key="1">
    <citation type="submission" date="2024-03" db="EMBL/GenBank/DDBJ databases">
        <title>Sulfurimonas sp. HSL3-1.</title>
        <authorList>
            <person name="Wang S."/>
        </authorList>
    </citation>
    <scope>NUCLEOTIDE SEQUENCE [LARGE SCALE GENOMIC DNA]</scope>
    <source>
        <strain evidence="1 2">HSL3-1</strain>
    </source>
</reference>
<sequence>MNIPFRRVTADPQPFVLEKNGARLEGTLRKYRSGLVLLEATMQGSLGVDCYLCGDSFAIMPDEKVEFLISDGVFHGQDETYDVVEMHDGTIDLDEVFDSEIALIESDYHACPKCR</sequence>
<keyword evidence="2" id="KW-1185">Reference proteome</keyword>
<evidence type="ECO:0008006" key="3">
    <source>
        <dbReference type="Google" id="ProtNLM"/>
    </source>
</evidence>
<dbReference type="RefSeq" id="WP_345970801.1">
    <property type="nucleotide sequence ID" value="NZ_CP147920.1"/>
</dbReference>
<accession>A0ABZ3HAZ8</accession>
<dbReference type="Proteomes" id="UP001447842">
    <property type="component" value="Chromosome"/>
</dbReference>
<proteinExistence type="predicted"/>
<evidence type="ECO:0000313" key="1">
    <source>
        <dbReference type="EMBL" id="XAU15705.1"/>
    </source>
</evidence>
<protein>
    <recommendedName>
        <fullName evidence="3">DUF177 domain-containing protein</fullName>
    </recommendedName>
</protein>
<organism evidence="1 2">
    <name type="scientific">Sulfurimonas diazotrophicus</name>
    <dbReference type="NCBI Taxonomy" id="3131939"/>
    <lineage>
        <taxon>Bacteria</taxon>
        <taxon>Pseudomonadati</taxon>
        <taxon>Campylobacterota</taxon>
        <taxon>Epsilonproteobacteria</taxon>
        <taxon>Campylobacterales</taxon>
        <taxon>Sulfurimonadaceae</taxon>
        <taxon>Sulfurimonas</taxon>
    </lineage>
</organism>
<evidence type="ECO:0000313" key="2">
    <source>
        <dbReference type="Proteomes" id="UP001447842"/>
    </source>
</evidence>